<dbReference type="EMBL" id="CAJVPT010069818">
    <property type="protein sequence ID" value="CAG8778545.1"/>
    <property type="molecule type" value="Genomic_DNA"/>
</dbReference>
<comment type="caution">
    <text evidence="1">The sequence shown here is derived from an EMBL/GenBank/DDBJ whole genome shotgun (WGS) entry which is preliminary data.</text>
</comment>
<gene>
    <name evidence="1" type="ORF">ACOLOM_LOCUS14216</name>
</gene>
<keyword evidence="2" id="KW-1185">Reference proteome</keyword>
<protein>
    <submittedName>
        <fullName evidence="1">17223_t:CDS:1</fullName>
    </submittedName>
</protein>
<name>A0ACA9R6D1_9GLOM</name>
<evidence type="ECO:0000313" key="2">
    <source>
        <dbReference type="Proteomes" id="UP000789525"/>
    </source>
</evidence>
<accession>A0ACA9R6D1</accession>
<evidence type="ECO:0000313" key="1">
    <source>
        <dbReference type="EMBL" id="CAG8778545.1"/>
    </source>
</evidence>
<dbReference type="Proteomes" id="UP000789525">
    <property type="component" value="Unassembled WGS sequence"/>
</dbReference>
<proteinExistence type="predicted"/>
<feature type="non-terminal residue" evidence="1">
    <location>
        <position position="158"/>
    </location>
</feature>
<reference evidence="1" key="1">
    <citation type="submission" date="2021-06" db="EMBL/GenBank/DDBJ databases">
        <authorList>
            <person name="Kallberg Y."/>
            <person name="Tangrot J."/>
            <person name="Rosling A."/>
        </authorList>
    </citation>
    <scope>NUCLEOTIDE SEQUENCE</scope>
    <source>
        <strain evidence="1">CL356</strain>
    </source>
</reference>
<feature type="non-terminal residue" evidence="1">
    <location>
        <position position="1"/>
    </location>
</feature>
<sequence length="158" mass="17069">TAHFKLTYPPTRGFDERIWLTSQLRPCGGDAHPGGFNTVGTRTPFALGDGFIKLESEHEEANGELSLMRHFRYGPLLTETSFYPLGPPVLVLISFAPNPSNIKNFTTASDGSTQAPVRDWFRVDGSDLCIGVDIQSLGYANGTDGTNATIAVQYSGGD</sequence>
<organism evidence="1 2">
    <name type="scientific">Acaulospora colombiana</name>
    <dbReference type="NCBI Taxonomy" id="27376"/>
    <lineage>
        <taxon>Eukaryota</taxon>
        <taxon>Fungi</taxon>
        <taxon>Fungi incertae sedis</taxon>
        <taxon>Mucoromycota</taxon>
        <taxon>Glomeromycotina</taxon>
        <taxon>Glomeromycetes</taxon>
        <taxon>Diversisporales</taxon>
        <taxon>Acaulosporaceae</taxon>
        <taxon>Acaulospora</taxon>
    </lineage>
</organism>